<dbReference type="Gene3D" id="1.20.58.90">
    <property type="match status" value="1"/>
</dbReference>
<reference evidence="3 4" key="2">
    <citation type="submission" date="2018-10" db="EMBL/GenBank/DDBJ databases">
        <authorList>
            <consortium name="Pathogen Informatics"/>
        </authorList>
    </citation>
    <scope>NUCLEOTIDE SEQUENCE [LARGE SCALE GENOMIC DNA]</scope>
</reference>
<dbReference type="Proteomes" id="UP000274131">
    <property type="component" value="Unassembled WGS sequence"/>
</dbReference>
<dbReference type="STRING" id="51028.A0A0N4UX38"/>
<feature type="coiled-coil region" evidence="1">
    <location>
        <begin position="122"/>
        <end position="149"/>
    </location>
</feature>
<evidence type="ECO:0000313" key="4">
    <source>
        <dbReference type="Proteomes" id="UP000274131"/>
    </source>
</evidence>
<accession>A0A0N4UX38</accession>
<keyword evidence="1" id="KW-0175">Coiled coil</keyword>
<keyword evidence="4" id="KW-1185">Reference proteome</keyword>
<organism evidence="5">
    <name type="scientific">Enterobius vermicularis</name>
    <name type="common">Human pinworm</name>
    <dbReference type="NCBI Taxonomy" id="51028"/>
    <lineage>
        <taxon>Eukaryota</taxon>
        <taxon>Metazoa</taxon>
        <taxon>Ecdysozoa</taxon>
        <taxon>Nematoda</taxon>
        <taxon>Chromadorea</taxon>
        <taxon>Rhabditida</taxon>
        <taxon>Spirurina</taxon>
        <taxon>Oxyuridomorpha</taxon>
        <taxon>Oxyuroidea</taxon>
        <taxon>Oxyuridae</taxon>
        <taxon>Enterobius</taxon>
    </lineage>
</organism>
<feature type="region of interest" description="Disordered" evidence="2">
    <location>
        <begin position="1"/>
        <end position="40"/>
    </location>
</feature>
<dbReference type="OrthoDB" id="10033734at2759"/>
<gene>
    <name evidence="3" type="ORF">EVEC_LOCUS1789</name>
</gene>
<evidence type="ECO:0000256" key="1">
    <source>
        <dbReference type="SAM" id="Coils"/>
    </source>
</evidence>
<protein>
    <submittedName>
        <fullName evidence="5">JAKMIP_CC3 domain-containing protein</fullName>
    </submittedName>
</protein>
<feature type="compositionally biased region" description="Basic and acidic residues" evidence="2">
    <location>
        <begin position="1"/>
        <end position="20"/>
    </location>
</feature>
<evidence type="ECO:0000313" key="5">
    <source>
        <dbReference type="WBParaSite" id="EVEC_0000208101-mRNA-1"/>
    </source>
</evidence>
<dbReference type="EMBL" id="UXUI01007267">
    <property type="protein sequence ID" value="VDD86646.1"/>
    <property type="molecule type" value="Genomic_DNA"/>
</dbReference>
<name>A0A0N4UX38_ENTVE</name>
<evidence type="ECO:0000256" key="2">
    <source>
        <dbReference type="SAM" id="MobiDB-lite"/>
    </source>
</evidence>
<dbReference type="AlphaFoldDB" id="A0A0N4UX38"/>
<evidence type="ECO:0000313" key="3">
    <source>
        <dbReference type="EMBL" id="VDD86646.1"/>
    </source>
</evidence>
<reference evidence="5" key="1">
    <citation type="submission" date="2017-02" db="UniProtKB">
        <authorList>
            <consortium name="WormBaseParasite"/>
        </authorList>
    </citation>
    <scope>IDENTIFICATION</scope>
</reference>
<dbReference type="WBParaSite" id="EVEC_0000208101-mRNA-1">
    <property type="protein sequence ID" value="EVEC_0000208101-mRNA-1"/>
    <property type="gene ID" value="EVEC_0000208101"/>
</dbReference>
<sequence length="214" mass="25130">MSLDLKYSEDRYVEPREPKSLCENNLPESEEELAAEEEKQRSRLDQLHRHIAELREMNLPIHEKEEELWDVQTAITLLSRKLKLLHAKRAESTDLEGAEGPALEMFEEKQLLATCIALREDISRQKSRIITLENRINSLLQQNEVLSKVEGDESENLKGVDEDAELWKQECFKEEKRKMELVQEIIEQKEACCLLRAKLEMNFVKQPKLLVTRF</sequence>
<proteinExistence type="predicted"/>